<dbReference type="AlphaFoldDB" id="A0A9X1N883"/>
<feature type="transmembrane region" description="Helical" evidence="1">
    <location>
        <begin position="393"/>
        <end position="414"/>
    </location>
</feature>
<feature type="transmembrane region" description="Helical" evidence="1">
    <location>
        <begin position="56"/>
        <end position="80"/>
    </location>
</feature>
<comment type="caution">
    <text evidence="2">The sequence shown here is derived from an EMBL/GenBank/DDBJ whole genome shotgun (WGS) entry which is preliminary data.</text>
</comment>
<keyword evidence="1" id="KW-0472">Membrane</keyword>
<dbReference type="Proteomes" id="UP001138997">
    <property type="component" value="Unassembled WGS sequence"/>
</dbReference>
<protein>
    <submittedName>
        <fullName evidence="2">Uncharacterized protein</fullName>
    </submittedName>
</protein>
<proteinExistence type="predicted"/>
<feature type="transmembrane region" description="Helical" evidence="1">
    <location>
        <begin position="28"/>
        <end position="44"/>
    </location>
</feature>
<evidence type="ECO:0000313" key="2">
    <source>
        <dbReference type="EMBL" id="MCD5309335.1"/>
    </source>
</evidence>
<accession>A0A9X1N883</accession>
<feature type="transmembrane region" description="Helical" evidence="1">
    <location>
        <begin position="100"/>
        <end position="117"/>
    </location>
</feature>
<feature type="transmembrane region" description="Helical" evidence="1">
    <location>
        <begin position="245"/>
        <end position="270"/>
    </location>
</feature>
<sequence>MRAVLGWVALPLLLITCGLVFWELRQSSAAVLLTAYLVLFWFVAARTKTLSWSSVVGLLLLSVPWALLVAVGAWGLAVALDPDRVTGVATLPEATVLTAMFQQSLLLVPLALIPLALPSRARRLSFTDWLLAGVVVGAGFQLTTALIQPEGVGGLSVSLFAGPQPGLVGQHVLTGLVAAGLGFAVAARRHAGKTALSLPGRVVWLALALAWPVLLWWLAVSAQAMANLDRLMDDALYPAPDVLELGYWLTGGGVALGWLLVAMLALGLMVDAGRLRNAAEVEPDPVPYPFHPVKAADAWAGKATRWAGTSSSRLVAAMVWVVATICSVFAFAGRDLGVVFAAVRRSGRGSGAVRWTAISRGRAAGVMVRYIRAEAISLAADPDNRWSLWRNRLFGFSGVLVLLGAALGLGPWWAGQLPRVSAAGESLAAAAWPGEAVAEFVTWWQESAFAGGVWVVQVLAVLLFLAGVADWSAFGGRDTFLTRRPVPSGRSSIGEYLRGTSVSAALVDLFCLIAGTLPSRAETHPSGTAIRAAVGDFRSDPPTFIERRRRQIRAGAAPPAEEEELPPVVPVRRRRTDEELPALKLADGRLLSPLSLDAEREFAEHLDGLERFEPEPEGVGEQWRVRHLGRFERMVGNRPEIWSSGSTERSLTYGLCVIGLWYSGGSSWQVSESLPEVVRHRADLELDRRLLEFTTVVNYPGNPFRAVEVVVNDQRVAEAVQVRMDRLAIPGIVVVQP</sequence>
<feature type="transmembrane region" description="Helical" evidence="1">
    <location>
        <begin position="129"/>
        <end position="147"/>
    </location>
</feature>
<evidence type="ECO:0000313" key="3">
    <source>
        <dbReference type="Proteomes" id="UP001138997"/>
    </source>
</evidence>
<name>A0A9X1N883_9ACTN</name>
<evidence type="ECO:0000256" key="1">
    <source>
        <dbReference type="SAM" id="Phobius"/>
    </source>
</evidence>
<gene>
    <name evidence="2" type="ORF">LR394_00375</name>
</gene>
<reference evidence="2" key="1">
    <citation type="submission" date="2021-11" db="EMBL/GenBank/DDBJ databases">
        <title>Streptomyces corallinus and Kineosporia corallina sp. nov., two new coral-derived marine actinobacteria.</title>
        <authorList>
            <person name="Buangrab K."/>
            <person name="Sutthacheep M."/>
            <person name="Yeemin T."/>
            <person name="Harunari E."/>
            <person name="Igarashi Y."/>
            <person name="Sripreechasak P."/>
            <person name="Kanchanasin P."/>
            <person name="Tanasupawat S."/>
            <person name="Phongsopitanun W."/>
        </authorList>
    </citation>
    <scope>NUCLEOTIDE SEQUENCE</scope>
    <source>
        <strain evidence="2">JCM 31032</strain>
    </source>
</reference>
<dbReference type="EMBL" id="JAJOMB010000001">
    <property type="protein sequence ID" value="MCD5309335.1"/>
    <property type="molecule type" value="Genomic_DNA"/>
</dbReference>
<keyword evidence="1" id="KW-0812">Transmembrane</keyword>
<feature type="transmembrane region" description="Helical" evidence="1">
    <location>
        <begin position="167"/>
        <end position="187"/>
    </location>
</feature>
<keyword evidence="3" id="KW-1185">Reference proteome</keyword>
<organism evidence="2 3">
    <name type="scientific">Kineosporia babensis</name>
    <dbReference type="NCBI Taxonomy" id="499548"/>
    <lineage>
        <taxon>Bacteria</taxon>
        <taxon>Bacillati</taxon>
        <taxon>Actinomycetota</taxon>
        <taxon>Actinomycetes</taxon>
        <taxon>Kineosporiales</taxon>
        <taxon>Kineosporiaceae</taxon>
        <taxon>Kineosporia</taxon>
    </lineage>
</organism>
<feature type="transmembrane region" description="Helical" evidence="1">
    <location>
        <begin position="454"/>
        <end position="475"/>
    </location>
</feature>
<feature type="transmembrane region" description="Helical" evidence="1">
    <location>
        <begin position="202"/>
        <end position="225"/>
    </location>
</feature>
<dbReference type="RefSeq" id="WP_231438263.1">
    <property type="nucleotide sequence ID" value="NZ_JAJOMB010000001.1"/>
</dbReference>
<keyword evidence="1" id="KW-1133">Transmembrane helix</keyword>